<comment type="caution">
    <text evidence="2">The sequence shown here is derived from an EMBL/GenBank/DDBJ whole genome shotgun (WGS) entry which is preliminary data.</text>
</comment>
<dbReference type="EMBL" id="AVOT02004604">
    <property type="protein sequence ID" value="MBW0476824.1"/>
    <property type="molecule type" value="Genomic_DNA"/>
</dbReference>
<name>A0A9Q3C434_9BASI</name>
<keyword evidence="3" id="KW-1185">Reference proteome</keyword>
<accession>A0A9Q3C434</accession>
<gene>
    <name evidence="2" type="ORF">O181_016539</name>
</gene>
<feature type="region of interest" description="Disordered" evidence="1">
    <location>
        <begin position="215"/>
        <end position="267"/>
    </location>
</feature>
<protein>
    <submittedName>
        <fullName evidence="2">Uncharacterized protein</fullName>
    </submittedName>
</protein>
<proteinExistence type="predicted"/>
<dbReference type="OrthoDB" id="2123952at2759"/>
<organism evidence="2 3">
    <name type="scientific">Austropuccinia psidii MF-1</name>
    <dbReference type="NCBI Taxonomy" id="1389203"/>
    <lineage>
        <taxon>Eukaryota</taxon>
        <taxon>Fungi</taxon>
        <taxon>Dikarya</taxon>
        <taxon>Basidiomycota</taxon>
        <taxon>Pucciniomycotina</taxon>
        <taxon>Pucciniomycetes</taxon>
        <taxon>Pucciniales</taxon>
        <taxon>Sphaerophragmiaceae</taxon>
        <taxon>Austropuccinia</taxon>
    </lineage>
</organism>
<reference evidence="2" key="1">
    <citation type="submission" date="2021-03" db="EMBL/GenBank/DDBJ databases">
        <title>Draft genome sequence of rust myrtle Austropuccinia psidii MF-1, a brazilian biotype.</title>
        <authorList>
            <person name="Quecine M.C."/>
            <person name="Pachon D.M.R."/>
            <person name="Bonatelli M.L."/>
            <person name="Correr F.H."/>
            <person name="Franceschini L.M."/>
            <person name="Leite T.F."/>
            <person name="Margarido G.R.A."/>
            <person name="Almeida C.A."/>
            <person name="Ferrarezi J.A."/>
            <person name="Labate C.A."/>
        </authorList>
    </citation>
    <scope>NUCLEOTIDE SEQUENCE</scope>
    <source>
        <strain evidence="2">MF-1</strain>
    </source>
</reference>
<evidence type="ECO:0000313" key="2">
    <source>
        <dbReference type="EMBL" id="MBW0476824.1"/>
    </source>
</evidence>
<sequence length="267" mass="29405">MPSVIYCSVVFDSLRELSEESMAPTEIYDINKTYDCYKSVRGIEPPASIVRIRGLLVLNLLLLGPPVSNFETLGKEIALRPTIDSQTIQEDYGESSRGAEYLDWKLLLMNLQLLMPPLTTQISNTSTSWANTGRPFPPPQGNAIGVAPEVPVFVTIKDGRFGKLKRNLVFQDEVANDAEGSDEIDGEEVEITIPIQRRRIQSISLSSVPASTTIHEVIRSPQPPQPPIRSPSRPSTLASTSTNIKPPMASTCRDPISPEPESIIDHL</sequence>
<evidence type="ECO:0000256" key="1">
    <source>
        <dbReference type="SAM" id="MobiDB-lite"/>
    </source>
</evidence>
<evidence type="ECO:0000313" key="3">
    <source>
        <dbReference type="Proteomes" id="UP000765509"/>
    </source>
</evidence>
<dbReference type="Proteomes" id="UP000765509">
    <property type="component" value="Unassembled WGS sequence"/>
</dbReference>
<dbReference type="AlphaFoldDB" id="A0A9Q3C434"/>